<evidence type="ECO:0000313" key="2">
    <source>
        <dbReference type="Proteomes" id="UP000255207"/>
    </source>
</evidence>
<organism evidence="1 2">
    <name type="scientific">Bosea caraganae</name>
    <dbReference type="NCBI Taxonomy" id="2763117"/>
    <lineage>
        <taxon>Bacteria</taxon>
        <taxon>Pseudomonadati</taxon>
        <taxon>Pseudomonadota</taxon>
        <taxon>Alphaproteobacteria</taxon>
        <taxon>Hyphomicrobiales</taxon>
        <taxon>Boseaceae</taxon>
        <taxon>Bosea</taxon>
    </lineage>
</organism>
<gene>
    <name evidence="1" type="ORF">DWE98_04995</name>
</gene>
<dbReference type="Proteomes" id="UP000255207">
    <property type="component" value="Unassembled WGS sequence"/>
</dbReference>
<name>A0A370L9F4_9HYPH</name>
<dbReference type="RefSeq" id="WP_114828089.1">
    <property type="nucleotide sequence ID" value="NZ_QQTO01000037.1"/>
</dbReference>
<dbReference type="OrthoDB" id="2377071at2"/>
<protein>
    <recommendedName>
        <fullName evidence="3">Type I restriction enzyme R protein N-terminal domain-containing protein</fullName>
    </recommendedName>
</protein>
<accession>A0A370L9F4</accession>
<proteinExistence type="predicted"/>
<keyword evidence="2" id="KW-1185">Reference proteome</keyword>
<evidence type="ECO:0008006" key="3">
    <source>
        <dbReference type="Google" id="ProtNLM"/>
    </source>
</evidence>
<dbReference type="AlphaFoldDB" id="A0A370L9F4"/>
<reference evidence="2" key="1">
    <citation type="submission" date="2018-07" db="EMBL/GenBank/DDBJ databases">
        <authorList>
            <person name="Safronova V.I."/>
            <person name="Chirak E.R."/>
            <person name="Sazanova A.L."/>
        </authorList>
    </citation>
    <scope>NUCLEOTIDE SEQUENCE [LARGE SCALE GENOMIC DNA]</scope>
    <source>
        <strain evidence="2">RCAM04685</strain>
    </source>
</reference>
<dbReference type="EMBL" id="QQTP01000002">
    <property type="protein sequence ID" value="RDJ27964.1"/>
    <property type="molecule type" value="Genomic_DNA"/>
</dbReference>
<evidence type="ECO:0000313" key="1">
    <source>
        <dbReference type="EMBL" id="RDJ27964.1"/>
    </source>
</evidence>
<sequence length="560" mass="63006">MQAFAKQMQPMSASNAEILKRLATLDLSNLNETDVREAFLAPLIDTLGYIRGSDYTVLTEQQYALNPLFLSVGSKRIKLDYRFNTYRTGFWLLEAKEGTATDPNTPPQITSDMIGQAHFYAHHREVDCPLFGVSNGWFTNLYDRDSENPLDPVLSIPQRDIVARYSELYALIGFDQITFRLKRSLLKRIEQVLSADVDLSRGEEFVRAVAVAAASARPKVLENFRKAAAVVEAQNDREFFDYLDNAHTWEAIDTLLQAGLSMGDLGKASDRLAVRVAQYQGSNQYLFFHKLLLKDTRPVSTEYYFNSLHLLGNIAMRPALADVCYGGGTALTPITEIYAEYADLLVHHLMARPELRLMWALEAVSRRLCKRFLVSADVTRDTILGHVEIQRFINSEERNAFLGPSPARTLLQIVDHTTMGATGRFFAKYYNPRNRSFAFPVALAEYQGLERAAMSLETKTEGAYVELKKSLGGGWSELTFIDSQNRSFDRLGHGVCDVISSYPALLSALSERTWARIEFLARLGNPFAKTCLQKIGRAEPTPHPDVASELITIFDPSQHD</sequence>
<comment type="caution">
    <text evidence="1">The sequence shown here is derived from an EMBL/GenBank/DDBJ whole genome shotgun (WGS) entry which is preliminary data.</text>
</comment>